<sequence length="179" mass="20097">MNARGDVNNNILQWVVNQADKGTFDDIDMANMCRNMLGAGSETTANAMAWTMSFLVSKPSTLITLRKELDDAFRGSSQKPLPLETLKRLPYLDAVLHEALRLRSVASQVWRESEKDTELSVRDDEGNLKTFIIPAGTMAYIPIAAVQTSLKVLFGANEFYPERWLSDSGKDTEEEVFQF</sequence>
<evidence type="ECO:0000256" key="1">
    <source>
        <dbReference type="ARBA" id="ARBA00010617"/>
    </source>
</evidence>
<gene>
    <name evidence="2" type="ORF">M427DRAFT_235868</name>
</gene>
<organism evidence="2 3">
    <name type="scientific">Gonapodya prolifera (strain JEL478)</name>
    <name type="common">Monoblepharis prolifera</name>
    <dbReference type="NCBI Taxonomy" id="1344416"/>
    <lineage>
        <taxon>Eukaryota</taxon>
        <taxon>Fungi</taxon>
        <taxon>Fungi incertae sedis</taxon>
        <taxon>Chytridiomycota</taxon>
        <taxon>Chytridiomycota incertae sedis</taxon>
        <taxon>Monoblepharidomycetes</taxon>
        <taxon>Monoblepharidales</taxon>
        <taxon>Gonapodyaceae</taxon>
        <taxon>Gonapodya</taxon>
    </lineage>
</organism>
<dbReference type="GO" id="GO:0016705">
    <property type="term" value="F:oxidoreductase activity, acting on paired donors, with incorporation or reduction of molecular oxygen"/>
    <property type="evidence" value="ECO:0007669"/>
    <property type="project" value="InterPro"/>
</dbReference>
<dbReference type="PANTHER" id="PTHR24305">
    <property type="entry name" value="CYTOCHROME P450"/>
    <property type="match status" value="1"/>
</dbReference>
<accession>A0A139AMG7</accession>
<comment type="similarity">
    <text evidence="1">Belongs to the cytochrome P450 family.</text>
</comment>
<dbReference type="InterPro" id="IPR050121">
    <property type="entry name" value="Cytochrome_P450_monoxygenase"/>
</dbReference>
<dbReference type="GO" id="GO:0020037">
    <property type="term" value="F:heme binding"/>
    <property type="evidence" value="ECO:0007669"/>
    <property type="project" value="InterPro"/>
</dbReference>
<dbReference type="PANTHER" id="PTHR24305:SF166">
    <property type="entry name" value="CYTOCHROME P450 12A4, MITOCHONDRIAL-RELATED"/>
    <property type="match status" value="1"/>
</dbReference>
<dbReference type="GO" id="GO:0005506">
    <property type="term" value="F:iron ion binding"/>
    <property type="evidence" value="ECO:0007669"/>
    <property type="project" value="InterPro"/>
</dbReference>
<dbReference type="InterPro" id="IPR002401">
    <property type="entry name" value="Cyt_P450_E_grp-I"/>
</dbReference>
<dbReference type="SUPFAM" id="SSF48264">
    <property type="entry name" value="Cytochrome P450"/>
    <property type="match status" value="1"/>
</dbReference>
<dbReference type="STRING" id="1344416.A0A139AMG7"/>
<evidence type="ECO:0000313" key="3">
    <source>
        <dbReference type="Proteomes" id="UP000070544"/>
    </source>
</evidence>
<dbReference type="OrthoDB" id="1470350at2759"/>
<dbReference type="GO" id="GO:0004497">
    <property type="term" value="F:monooxygenase activity"/>
    <property type="evidence" value="ECO:0007669"/>
    <property type="project" value="InterPro"/>
</dbReference>
<dbReference type="AlphaFoldDB" id="A0A139AMG7"/>
<proteinExistence type="inferred from homology"/>
<dbReference type="InterPro" id="IPR036396">
    <property type="entry name" value="Cyt_P450_sf"/>
</dbReference>
<dbReference type="Pfam" id="PF00067">
    <property type="entry name" value="p450"/>
    <property type="match status" value="1"/>
</dbReference>
<dbReference type="Gene3D" id="1.10.630.10">
    <property type="entry name" value="Cytochrome P450"/>
    <property type="match status" value="1"/>
</dbReference>
<dbReference type="PRINTS" id="PR00385">
    <property type="entry name" value="P450"/>
</dbReference>
<dbReference type="EMBL" id="KQ965744">
    <property type="protein sequence ID" value="KXS17949.1"/>
    <property type="molecule type" value="Genomic_DNA"/>
</dbReference>
<reference evidence="2 3" key="1">
    <citation type="journal article" date="2015" name="Genome Biol. Evol.">
        <title>Phylogenomic analyses indicate that early fungi evolved digesting cell walls of algal ancestors of land plants.</title>
        <authorList>
            <person name="Chang Y."/>
            <person name="Wang S."/>
            <person name="Sekimoto S."/>
            <person name="Aerts A.L."/>
            <person name="Choi C."/>
            <person name="Clum A."/>
            <person name="LaButti K.M."/>
            <person name="Lindquist E.A."/>
            <person name="Yee Ngan C."/>
            <person name="Ohm R.A."/>
            <person name="Salamov A.A."/>
            <person name="Grigoriev I.V."/>
            <person name="Spatafora J.W."/>
            <person name="Berbee M.L."/>
        </authorList>
    </citation>
    <scope>NUCLEOTIDE SEQUENCE [LARGE SCALE GENOMIC DNA]</scope>
    <source>
        <strain evidence="2 3">JEL478</strain>
    </source>
</reference>
<evidence type="ECO:0000313" key="2">
    <source>
        <dbReference type="EMBL" id="KXS17949.1"/>
    </source>
</evidence>
<keyword evidence="3" id="KW-1185">Reference proteome</keyword>
<dbReference type="Proteomes" id="UP000070544">
    <property type="component" value="Unassembled WGS sequence"/>
</dbReference>
<name>A0A139AMG7_GONPJ</name>
<dbReference type="PRINTS" id="PR00463">
    <property type="entry name" value="EP450I"/>
</dbReference>
<dbReference type="InterPro" id="IPR001128">
    <property type="entry name" value="Cyt_P450"/>
</dbReference>
<protein>
    <submittedName>
        <fullName evidence="2">Cytochrome P450</fullName>
    </submittedName>
</protein>